<feature type="non-terminal residue" evidence="1">
    <location>
        <position position="62"/>
    </location>
</feature>
<dbReference type="RefSeq" id="WP_378927405.1">
    <property type="nucleotide sequence ID" value="NZ_JBHLWQ010000227.1"/>
</dbReference>
<reference evidence="1 2" key="1">
    <citation type="submission" date="2024-09" db="EMBL/GenBank/DDBJ databases">
        <authorList>
            <person name="Sun Q."/>
            <person name="Mori K."/>
        </authorList>
    </citation>
    <scope>NUCLEOTIDE SEQUENCE [LARGE SCALE GENOMIC DNA]</scope>
    <source>
        <strain evidence="1 2">CCM 7904</strain>
    </source>
</reference>
<dbReference type="EMBL" id="JBHLWQ010000227">
    <property type="protein sequence ID" value="MFC0202639.1"/>
    <property type="molecule type" value="Genomic_DNA"/>
</dbReference>
<evidence type="ECO:0000313" key="1">
    <source>
        <dbReference type="EMBL" id="MFC0202639.1"/>
    </source>
</evidence>
<name>A0ABV6CPH0_9RHOB</name>
<comment type="caution">
    <text evidence="1">The sequence shown here is derived from an EMBL/GenBank/DDBJ whole genome shotgun (WGS) entry which is preliminary data.</text>
</comment>
<accession>A0ABV6CPH0</accession>
<sequence>MQIYVALGKALAAMREDSSHRGSLTSPSLADRDLPAQSRLIADPGKLGSSGCCTCVMHSIVV</sequence>
<protein>
    <submittedName>
        <fullName evidence="1">Uncharacterized protein</fullName>
    </submittedName>
</protein>
<proteinExistence type="predicted"/>
<gene>
    <name evidence="1" type="ORF">ACFFIZ_20635</name>
</gene>
<keyword evidence="2" id="KW-1185">Reference proteome</keyword>
<dbReference type="Proteomes" id="UP001589795">
    <property type="component" value="Unassembled WGS sequence"/>
</dbReference>
<evidence type="ECO:0000313" key="2">
    <source>
        <dbReference type="Proteomes" id="UP001589795"/>
    </source>
</evidence>
<organism evidence="1 2">
    <name type="scientific">Paracoccus rhizosphaerae</name>
    <dbReference type="NCBI Taxonomy" id="1133347"/>
    <lineage>
        <taxon>Bacteria</taxon>
        <taxon>Pseudomonadati</taxon>
        <taxon>Pseudomonadota</taxon>
        <taxon>Alphaproteobacteria</taxon>
        <taxon>Rhodobacterales</taxon>
        <taxon>Paracoccaceae</taxon>
        <taxon>Paracoccus</taxon>
    </lineage>
</organism>